<keyword evidence="3" id="KW-0175">Coiled coil</keyword>
<evidence type="ECO:0000313" key="6">
    <source>
        <dbReference type="Proteomes" id="UP000467132"/>
    </source>
</evidence>
<keyword evidence="5" id="KW-0969">Cilium</keyword>
<dbReference type="RefSeq" id="WP_160198328.1">
    <property type="nucleotide sequence ID" value="NZ_QXXA01000016.1"/>
</dbReference>
<sequence>MSVNSTNNYVNNTSNYSNNTKNAKNTLNNSSMLGKDSFLQLLVTQIKNQDPLKPLEDKEFIAQMAQFSALEQTQNLNITMQHSQNNIIQEIKEIKEALEEIKDGYENVDEDVDGDGDEDTI</sequence>
<comment type="caution">
    <text evidence="5">The sequence shown here is derived from an EMBL/GenBank/DDBJ whole genome shotgun (WGS) entry which is preliminary data.</text>
</comment>
<keyword evidence="5" id="KW-0282">Flagellum</keyword>
<proteinExistence type="inferred from homology"/>
<dbReference type="AlphaFoldDB" id="A0A845R0A2"/>
<name>A0A845R0A2_9CLOT</name>
<protein>
    <submittedName>
        <fullName evidence="5">Flagellar hook capping protein</fullName>
    </submittedName>
</protein>
<evidence type="ECO:0000313" key="5">
    <source>
        <dbReference type="EMBL" id="NBI07860.1"/>
    </source>
</evidence>
<dbReference type="Proteomes" id="UP000467132">
    <property type="component" value="Unassembled WGS sequence"/>
</dbReference>
<evidence type="ECO:0000256" key="1">
    <source>
        <dbReference type="ARBA" id="ARBA00010577"/>
    </source>
</evidence>
<keyword evidence="2" id="KW-1005">Bacterial flagellum biogenesis</keyword>
<gene>
    <name evidence="5" type="ORF">D3Z33_13450</name>
</gene>
<organism evidence="5 6">
    <name type="scientific">Senegalia massiliensis</name>
    <dbReference type="NCBI Taxonomy" id="1720316"/>
    <lineage>
        <taxon>Bacteria</taxon>
        <taxon>Bacillati</taxon>
        <taxon>Bacillota</taxon>
        <taxon>Clostridia</taxon>
        <taxon>Eubacteriales</taxon>
        <taxon>Clostridiaceae</taxon>
        <taxon>Senegalia</taxon>
    </lineage>
</organism>
<evidence type="ECO:0000256" key="2">
    <source>
        <dbReference type="ARBA" id="ARBA00022795"/>
    </source>
</evidence>
<evidence type="ECO:0000256" key="3">
    <source>
        <dbReference type="SAM" id="Coils"/>
    </source>
</evidence>
<dbReference type="EMBL" id="QXXA01000016">
    <property type="protein sequence ID" value="NBI07860.1"/>
    <property type="molecule type" value="Genomic_DNA"/>
</dbReference>
<keyword evidence="5" id="KW-0966">Cell projection</keyword>
<keyword evidence="6" id="KW-1185">Reference proteome</keyword>
<reference evidence="5 6" key="1">
    <citation type="submission" date="2018-08" db="EMBL/GenBank/DDBJ databases">
        <title>Murine metabolic-syndrome-specific gut microbial biobank.</title>
        <authorList>
            <person name="Liu C."/>
        </authorList>
    </citation>
    <scope>NUCLEOTIDE SEQUENCE [LARGE SCALE GENOMIC DNA]</scope>
    <source>
        <strain evidence="5 6">583</strain>
    </source>
</reference>
<dbReference type="GO" id="GO:0044781">
    <property type="term" value="P:bacterial-type flagellum organization"/>
    <property type="evidence" value="ECO:0007669"/>
    <property type="project" value="UniProtKB-KW"/>
</dbReference>
<dbReference type="OrthoDB" id="280334at2"/>
<feature type="coiled-coil region" evidence="3">
    <location>
        <begin position="80"/>
        <end position="111"/>
    </location>
</feature>
<accession>A0A845R0A2</accession>
<comment type="similarity">
    <text evidence="1">Belongs to the FlgD family.</text>
</comment>
<evidence type="ECO:0000256" key="4">
    <source>
        <dbReference type="SAM" id="MobiDB-lite"/>
    </source>
</evidence>
<dbReference type="Pfam" id="PF03963">
    <property type="entry name" value="FlgD"/>
    <property type="match status" value="1"/>
</dbReference>
<feature type="region of interest" description="Disordered" evidence="4">
    <location>
        <begin position="1"/>
        <end position="29"/>
    </location>
</feature>
<dbReference type="InterPro" id="IPR005648">
    <property type="entry name" value="FlgD"/>
</dbReference>